<proteinExistence type="inferred from homology"/>
<gene>
    <name evidence="7" type="ORF">GCM10011332_30460</name>
</gene>
<dbReference type="PANTHER" id="PTHR21600">
    <property type="entry name" value="MITOCHONDRIAL RNA PSEUDOURIDINE SYNTHASE"/>
    <property type="match status" value="1"/>
</dbReference>
<dbReference type="InterPro" id="IPR006145">
    <property type="entry name" value="PsdUridine_synth_RsuA/RluA"/>
</dbReference>
<dbReference type="GO" id="GO:0003723">
    <property type="term" value="F:RNA binding"/>
    <property type="evidence" value="ECO:0007669"/>
    <property type="project" value="UniProtKB-KW"/>
</dbReference>
<dbReference type="AlphaFoldDB" id="A0A917C6E1"/>
<protein>
    <recommendedName>
        <fullName evidence="5">Pseudouridine synthase</fullName>
        <ecNumber evidence="5">5.4.99.-</ecNumber>
    </recommendedName>
</protein>
<dbReference type="Gene3D" id="3.30.2350.10">
    <property type="entry name" value="Pseudouridine synthase"/>
    <property type="match status" value="1"/>
</dbReference>
<evidence type="ECO:0000256" key="4">
    <source>
        <dbReference type="PROSITE-ProRule" id="PRU00182"/>
    </source>
</evidence>
<dbReference type="InterPro" id="IPR002942">
    <property type="entry name" value="S4_RNA-bd"/>
</dbReference>
<sequence length="342" mass="38671">MSGVKNITVAADDDDIRLDRWFKRHFPELPYGRLEKLLRKGQIRLDGKRVKANQRIEKGQVVRVPPFGDTASLKPVEPKAHIHLTQDEIDEVRSWVLYRDDEVIVINKPAGLPTQGGTGIKRHLDGLLHALQFDKKDKPRLCHRLDKDTSGVLVLARSASAAGVLTKAFKSKDARKLYWALTVKVPNPREGKVFQPIAKHPSWRGERMVIDVDEGQDARTLYRTIESTGNVAAWVAMEPRTGRTHQLRVHCAYLKTPIQGDGKYGGEDAYLTGEGVSKKMHLHARRIQIPSPDGVGVIDVFAPLPDHMKRSWDFFGFDENNEEADELFDLSKKVTATYKHHD</sequence>
<keyword evidence="4" id="KW-0694">RNA-binding</keyword>
<keyword evidence="8" id="KW-1185">Reference proteome</keyword>
<dbReference type="CDD" id="cd02869">
    <property type="entry name" value="PseudoU_synth_RluA_like"/>
    <property type="match status" value="1"/>
</dbReference>
<reference evidence="7" key="2">
    <citation type="submission" date="2020-09" db="EMBL/GenBank/DDBJ databases">
        <authorList>
            <person name="Sun Q."/>
            <person name="Zhou Y."/>
        </authorList>
    </citation>
    <scope>NUCLEOTIDE SEQUENCE</scope>
    <source>
        <strain evidence="7">CGMCC 1.15254</strain>
    </source>
</reference>
<dbReference type="EMBL" id="BMHV01000031">
    <property type="protein sequence ID" value="GGF74272.1"/>
    <property type="molecule type" value="Genomic_DNA"/>
</dbReference>
<comment type="similarity">
    <text evidence="1 5">Belongs to the pseudouridine synthase RluA family.</text>
</comment>
<dbReference type="RefSeq" id="WP_188666796.1">
    <property type="nucleotide sequence ID" value="NZ_BMHV01000031.1"/>
</dbReference>
<dbReference type="PANTHER" id="PTHR21600:SF81">
    <property type="entry name" value="21S RRNA PSEUDOURIDINE(2819) SYNTHASE"/>
    <property type="match status" value="1"/>
</dbReference>
<feature type="domain" description="RNA-binding S4" evidence="6">
    <location>
        <begin position="16"/>
        <end position="83"/>
    </location>
</feature>
<evidence type="ECO:0000259" key="6">
    <source>
        <dbReference type="SMART" id="SM00363"/>
    </source>
</evidence>
<feature type="active site" evidence="3">
    <location>
        <position position="146"/>
    </location>
</feature>
<dbReference type="Gene3D" id="3.10.290.10">
    <property type="entry name" value="RNA-binding S4 domain"/>
    <property type="match status" value="1"/>
</dbReference>
<evidence type="ECO:0000256" key="2">
    <source>
        <dbReference type="ARBA" id="ARBA00023235"/>
    </source>
</evidence>
<dbReference type="CDD" id="cd00165">
    <property type="entry name" value="S4"/>
    <property type="match status" value="1"/>
</dbReference>
<comment type="catalytic activity">
    <reaction evidence="5">
        <text>a uridine in RNA = a pseudouridine in RNA</text>
        <dbReference type="Rhea" id="RHEA:48348"/>
        <dbReference type="Rhea" id="RHEA-COMP:12068"/>
        <dbReference type="Rhea" id="RHEA-COMP:12069"/>
        <dbReference type="ChEBI" id="CHEBI:65314"/>
        <dbReference type="ChEBI" id="CHEBI:65315"/>
    </reaction>
</comment>
<dbReference type="InterPro" id="IPR006224">
    <property type="entry name" value="PsdUridine_synth_RluA-like_CS"/>
</dbReference>
<accession>A0A917C6E1</accession>
<dbReference type="PROSITE" id="PS01129">
    <property type="entry name" value="PSI_RLU"/>
    <property type="match status" value="1"/>
</dbReference>
<comment type="caution">
    <text evidence="7">The sequence shown here is derived from an EMBL/GenBank/DDBJ whole genome shotgun (WGS) entry which is preliminary data.</text>
</comment>
<comment type="function">
    <text evidence="5">Responsible for synthesis of pseudouridine from uracil.</text>
</comment>
<dbReference type="Proteomes" id="UP000632498">
    <property type="component" value="Unassembled WGS sequence"/>
</dbReference>
<evidence type="ECO:0000256" key="1">
    <source>
        <dbReference type="ARBA" id="ARBA00010876"/>
    </source>
</evidence>
<dbReference type="InterPro" id="IPR020103">
    <property type="entry name" value="PsdUridine_synth_cat_dom_sf"/>
</dbReference>
<dbReference type="GO" id="GO:0000455">
    <property type="term" value="P:enzyme-directed rRNA pseudouridine synthesis"/>
    <property type="evidence" value="ECO:0007669"/>
    <property type="project" value="UniProtKB-ARBA"/>
</dbReference>
<name>A0A917C6E1_9PROT</name>
<organism evidence="7 8">
    <name type="scientific">Terasakiella brassicae</name>
    <dbReference type="NCBI Taxonomy" id="1634917"/>
    <lineage>
        <taxon>Bacteria</taxon>
        <taxon>Pseudomonadati</taxon>
        <taxon>Pseudomonadota</taxon>
        <taxon>Alphaproteobacteria</taxon>
        <taxon>Rhodospirillales</taxon>
        <taxon>Terasakiellaceae</taxon>
        <taxon>Terasakiella</taxon>
    </lineage>
</organism>
<dbReference type="InterPro" id="IPR050188">
    <property type="entry name" value="RluA_PseudoU_synthase"/>
</dbReference>
<dbReference type="SMART" id="SM00363">
    <property type="entry name" value="S4"/>
    <property type="match status" value="1"/>
</dbReference>
<reference evidence="7" key="1">
    <citation type="journal article" date="2014" name="Int. J. Syst. Evol. Microbiol.">
        <title>Complete genome sequence of Corynebacterium casei LMG S-19264T (=DSM 44701T), isolated from a smear-ripened cheese.</title>
        <authorList>
            <consortium name="US DOE Joint Genome Institute (JGI-PGF)"/>
            <person name="Walter F."/>
            <person name="Albersmeier A."/>
            <person name="Kalinowski J."/>
            <person name="Ruckert C."/>
        </authorList>
    </citation>
    <scope>NUCLEOTIDE SEQUENCE</scope>
    <source>
        <strain evidence="7">CGMCC 1.15254</strain>
    </source>
</reference>
<evidence type="ECO:0000313" key="8">
    <source>
        <dbReference type="Proteomes" id="UP000632498"/>
    </source>
</evidence>
<dbReference type="Pfam" id="PF00849">
    <property type="entry name" value="PseudoU_synth_2"/>
    <property type="match status" value="1"/>
</dbReference>
<dbReference type="PROSITE" id="PS50889">
    <property type="entry name" value="S4"/>
    <property type="match status" value="1"/>
</dbReference>
<keyword evidence="2 5" id="KW-0413">Isomerase</keyword>
<evidence type="ECO:0000256" key="3">
    <source>
        <dbReference type="PIRSR" id="PIRSR606225-1"/>
    </source>
</evidence>
<dbReference type="EC" id="5.4.99.-" evidence="5"/>
<dbReference type="NCBIfam" id="TIGR00005">
    <property type="entry name" value="rluA_subfam"/>
    <property type="match status" value="1"/>
</dbReference>
<evidence type="ECO:0000313" key="7">
    <source>
        <dbReference type="EMBL" id="GGF74272.1"/>
    </source>
</evidence>
<dbReference type="InterPro" id="IPR006225">
    <property type="entry name" value="PsdUridine_synth_RluC/D"/>
</dbReference>
<dbReference type="GO" id="GO:0120159">
    <property type="term" value="F:rRNA pseudouridine synthase activity"/>
    <property type="evidence" value="ECO:0007669"/>
    <property type="project" value="UniProtKB-ARBA"/>
</dbReference>
<dbReference type="SUPFAM" id="SSF55120">
    <property type="entry name" value="Pseudouridine synthase"/>
    <property type="match status" value="1"/>
</dbReference>
<dbReference type="SUPFAM" id="SSF55174">
    <property type="entry name" value="Alpha-L RNA-binding motif"/>
    <property type="match status" value="1"/>
</dbReference>
<dbReference type="InterPro" id="IPR036986">
    <property type="entry name" value="S4_RNA-bd_sf"/>
</dbReference>
<evidence type="ECO:0000256" key="5">
    <source>
        <dbReference type="RuleBase" id="RU362028"/>
    </source>
</evidence>